<dbReference type="InterPro" id="IPR010427">
    <property type="entry name" value="DUF1023"/>
</dbReference>
<protein>
    <submittedName>
        <fullName evidence="2">Alpha/beta hydrolase</fullName>
    </submittedName>
</protein>
<dbReference type="InterPro" id="IPR029058">
    <property type="entry name" value="AB_hydrolase_fold"/>
</dbReference>
<accession>A0A1I2FCN6</accession>
<evidence type="ECO:0000259" key="1">
    <source>
        <dbReference type="Pfam" id="PF06259"/>
    </source>
</evidence>
<gene>
    <name evidence="2" type="ORF">SAMN05216251_107275</name>
</gene>
<feature type="domain" description="DUF1023" evidence="1">
    <location>
        <begin position="156"/>
        <end position="330"/>
    </location>
</feature>
<reference evidence="2 3" key="1">
    <citation type="submission" date="2016-10" db="EMBL/GenBank/DDBJ databases">
        <authorList>
            <person name="de Groot N.N."/>
        </authorList>
    </citation>
    <scope>NUCLEOTIDE SEQUENCE [LARGE SCALE GENOMIC DNA]</scope>
    <source>
        <strain evidence="2 3">CGMCC 4.3510</strain>
    </source>
</reference>
<evidence type="ECO:0000313" key="3">
    <source>
        <dbReference type="Proteomes" id="UP000199323"/>
    </source>
</evidence>
<proteinExistence type="predicted"/>
<dbReference type="AlphaFoldDB" id="A0A1I2FCN6"/>
<dbReference type="Proteomes" id="UP000199323">
    <property type="component" value="Unassembled WGS sequence"/>
</dbReference>
<keyword evidence="3" id="KW-1185">Reference proteome</keyword>
<dbReference type="STRING" id="380248.SAMN05216251_107275"/>
<dbReference type="SUPFAM" id="SSF53474">
    <property type="entry name" value="alpha/beta-Hydrolases"/>
    <property type="match status" value="1"/>
</dbReference>
<sequence length="397" mass="41499">MTLLDARLTPMSIRTLLALAVVFVMLATTGWTAMRPGPGDPRAAALASWMRGTVGHRKLPDPDSGARAIARFFTSLSTAQRLRLADRYPLIVGNLNGAPPALRYRANRTALLQARAVDAGRAHSDQLTVAGRIDAGRRAARYTSLLGGHRQILAFDPSGAGRVAEVFGDLDTATRVSVVVPGVDTNLLTFERIKKAYAAPVGMAAALYEGERAAAPRTRTAVIAWADYTTPSGLGLDASTGSMAEHGATRLNALLDALPRHAEVSLFCHSYGSVLCGIAAPDLPRGEVADITVFGSPGMRVDNAAQLHTSAHVWAARDSSDWISDVPHLEIAGLGHGADPVNDSFGARVISAAGADGHPGYFAPDTTSLANFTQIALGNYTAVACRDADGACTAGLA</sequence>
<name>A0A1I2FCN6_9ACTN</name>
<evidence type="ECO:0000313" key="2">
    <source>
        <dbReference type="EMBL" id="SFF02783.1"/>
    </source>
</evidence>
<organism evidence="2 3">
    <name type="scientific">Actinacidiphila alni</name>
    <dbReference type="NCBI Taxonomy" id="380248"/>
    <lineage>
        <taxon>Bacteria</taxon>
        <taxon>Bacillati</taxon>
        <taxon>Actinomycetota</taxon>
        <taxon>Actinomycetes</taxon>
        <taxon>Kitasatosporales</taxon>
        <taxon>Streptomycetaceae</taxon>
        <taxon>Actinacidiphila</taxon>
    </lineage>
</organism>
<dbReference type="EMBL" id="FONG01000007">
    <property type="protein sequence ID" value="SFF02783.1"/>
    <property type="molecule type" value="Genomic_DNA"/>
</dbReference>
<dbReference type="GO" id="GO:0016787">
    <property type="term" value="F:hydrolase activity"/>
    <property type="evidence" value="ECO:0007669"/>
    <property type="project" value="UniProtKB-KW"/>
</dbReference>
<dbReference type="Pfam" id="PF06259">
    <property type="entry name" value="Abhydrolase_8"/>
    <property type="match status" value="1"/>
</dbReference>
<keyword evidence="2" id="KW-0378">Hydrolase</keyword>